<reference evidence="2 3" key="1">
    <citation type="submission" date="2017-10" db="EMBL/GenBank/DDBJ databases">
        <title>The draft genome sequence of Lewinella nigricans NBRC 102662.</title>
        <authorList>
            <person name="Wang K."/>
        </authorList>
    </citation>
    <scope>NUCLEOTIDE SEQUENCE [LARGE SCALE GENOMIC DNA]</scope>
    <source>
        <strain evidence="2 3">NBRC 102662</strain>
    </source>
</reference>
<dbReference type="Proteomes" id="UP000223913">
    <property type="component" value="Unassembled WGS sequence"/>
</dbReference>
<name>A0A2D0NF90_FLAN2</name>
<protein>
    <recommendedName>
        <fullName evidence="1">LPS-assembly protein LptD central domain-containing protein</fullName>
    </recommendedName>
</protein>
<dbReference type="Gene3D" id="2.60.450.10">
    <property type="entry name" value="Lipopolysaccharide (LPS) transport protein A like domain"/>
    <property type="match status" value="1"/>
</dbReference>
<evidence type="ECO:0000313" key="2">
    <source>
        <dbReference type="EMBL" id="PHN07147.1"/>
    </source>
</evidence>
<dbReference type="InterPro" id="IPR045659">
    <property type="entry name" value="LptD_2"/>
</dbReference>
<dbReference type="PANTHER" id="PTHR30189:SF1">
    <property type="entry name" value="LPS-ASSEMBLY PROTEIN LPTD"/>
    <property type="match status" value="1"/>
</dbReference>
<proteinExistence type="predicted"/>
<dbReference type="InterPro" id="IPR050218">
    <property type="entry name" value="LptD"/>
</dbReference>
<dbReference type="PANTHER" id="PTHR30189">
    <property type="entry name" value="LPS-ASSEMBLY PROTEIN"/>
    <property type="match status" value="1"/>
</dbReference>
<sequence>MFFLLGGFHLIGQQPDTLVLPKTDLLSNPDTLPPGADSLLLSADSIPPRFSGIRLSKDSLDAPVEYSSEDSMIYDIAGQKIHLYGQAEVAYQTITLKAAHIVFDWSTNIVTAAGMPDSLGRRSGIPEFADGDQQFTADSMRYNFDTRKGIVYDVRTEYTDIVVHGSKAKFVSGTPTSDTTSTDDIIYNQDAIFTTCTDPDPHFGIRSKKQKVVPDKLVVVGPSNLEIMGVPTPLWLPFGFFPISKGRSTGLLFPRDYEYSPQWGFGLRDIGWYFPLGEHFNVSLKGNIYVKGTWGLGAETQYAKRYKYSGSASIAFDKRRVENAEGLIDKQKSFSLRWTHNQAATAHPTSRFGGSINFQTNDYQSRVYNDADNVLQSQLSSNFSYSKNWADKPISLSVAFNHSQNTQSREVTVNFPTIDFQTRTIYPFRSKNSVGGKRPWYQDITMRYKMQAKSTFRGIDTTFFEQETWDQAQFGVQQDVSTGTSFKILRYFNLNPNVSYKEVSYFRSLRKDYLDGVDVEADTTFNPITGEQEIDISKYGTVLDTIVTGYESYRTLSAGVSLTTQVFGTMRFKKGWLRGVRHVIKPTFTLGYQPDYLNNPNYYRFVRDPYSSPDDPEFDQYSIFENGIYGRPPASEQQMALSYSFTNIFEGKYFSRRDSTEKKFKFFDNIYINGQYNFAADTLKWSRVNMSGTTRFFKGITTLSARAIFDPYIQERNENDVFVRVNKSAWRQRGKLLDFVNASASLNTRLTVSKIRALFQGQEEEVVENVQEEEERQRSRRREETDFLSLFENFSISHNIVFNLDRVYKDDNVFKDTFNIRTHSIDLRGNIDLTEKWRINISRIGYDFVRKQLTYPSLGFSRDLHCWEMTMNWAPTRGTYSFSIRVKPGTLDFIKLPYERNNADAIRAFQ</sequence>
<dbReference type="GO" id="GO:1990351">
    <property type="term" value="C:transporter complex"/>
    <property type="evidence" value="ECO:0007669"/>
    <property type="project" value="TreeGrafter"/>
</dbReference>
<gene>
    <name evidence="2" type="ORF">CRP01_07935</name>
</gene>
<dbReference type="GO" id="GO:0009279">
    <property type="term" value="C:cell outer membrane"/>
    <property type="evidence" value="ECO:0007669"/>
    <property type="project" value="TreeGrafter"/>
</dbReference>
<evidence type="ECO:0000313" key="3">
    <source>
        <dbReference type="Proteomes" id="UP000223913"/>
    </source>
</evidence>
<dbReference type="Pfam" id="PF19838">
    <property type="entry name" value="LptD_2"/>
    <property type="match status" value="1"/>
</dbReference>
<organism evidence="2 3">
    <name type="scientific">Flavilitoribacter nigricans (strain ATCC 23147 / DSM 23189 / NBRC 102662 / NCIMB 1420 / SS-2)</name>
    <name type="common">Lewinella nigricans</name>
    <dbReference type="NCBI Taxonomy" id="1122177"/>
    <lineage>
        <taxon>Bacteria</taxon>
        <taxon>Pseudomonadati</taxon>
        <taxon>Bacteroidota</taxon>
        <taxon>Saprospiria</taxon>
        <taxon>Saprospirales</taxon>
        <taxon>Lewinellaceae</taxon>
        <taxon>Flavilitoribacter</taxon>
    </lineage>
</organism>
<comment type="caution">
    <text evidence="2">The sequence shown here is derived from an EMBL/GenBank/DDBJ whole genome shotgun (WGS) entry which is preliminary data.</text>
</comment>
<evidence type="ECO:0000259" key="1">
    <source>
        <dbReference type="Pfam" id="PF19838"/>
    </source>
</evidence>
<feature type="domain" description="LPS-assembly protein LptD central" evidence="1">
    <location>
        <begin position="218"/>
        <end position="712"/>
    </location>
</feature>
<keyword evidence="3" id="KW-1185">Reference proteome</keyword>
<accession>A0A2D0NF90</accession>
<dbReference type="AlphaFoldDB" id="A0A2D0NF90"/>
<dbReference type="EMBL" id="PDUD01000011">
    <property type="protein sequence ID" value="PHN07147.1"/>
    <property type="molecule type" value="Genomic_DNA"/>
</dbReference>